<accession>A0AAI8TY72</accession>
<proteinExistence type="predicted"/>
<dbReference type="Proteomes" id="UP001241092">
    <property type="component" value="Chromosome"/>
</dbReference>
<dbReference type="AlphaFoldDB" id="A0AAI8TY72"/>
<sequence>MATHTGDPDAQLLALLREHCPGCADELLTQLALSLADIDAGGLRWRNLTLGDIPGVDEFISVVSPPVQAVSTVLSVISGILDAISALLIDITDPFRALILAAYEILKDIVSDFLASGAYVYADGPGLVTNQAALVNLGMPEGDLPPWLAGGTKRVPVAPADGFGAWAARFRQSFDDPGDEQRPIFSDGAPVTAVFIVATAPQLPDLARFGSLFKMLLDTSKFEKAVEDFLDTFPEWPDDPDRSRLRSRSIAPDWHSWQLRDIGPPDYPLRELEKIPEALKALLINGDSIVALIKALIAAVQDKIKILQDMVELVQQVIDLLKALSATGLHVLSVATNEGVGGLVEAFLSAENRPGTDPETGELTGANAIIGACALAGGSEIDPVAALTVWALLGQGGSMDQAFAGLRTDVGSLVEGSKVAVADASAALSTAWHGAENGTGSQGIKALLTEGLADLDQERRDLLDALGLSEDEADEATRSDRVGLAAAVDGARGTGRPIDPLLLAHVEATRRAQRRGARSLAMSMGPRQKGPAAPGSEPGP</sequence>
<reference evidence="2" key="1">
    <citation type="submission" date="2023-03" db="EMBL/GenBank/DDBJ databases">
        <title>Draft genome sequence of a Mycolicibacterium mageritense strain H4_3_1 isolated from a hybrid biological-inorganic system reactor.</title>
        <authorList>
            <person name="Feng X."/>
            <person name="Kazama D."/>
            <person name="Sato K."/>
            <person name="Kobayashi H."/>
        </authorList>
    </citation>
    <scope>NUCLEOTIDE SEQUENCE</scope>
    <source>
        <strain evidence="2">H4_3_1</strain>
    </source>
</reference>
<dbReference type="EMBL" id="AP027452">
    <property type="protein sequence ID" value="BDY31024.1"/>
    <property type="molecule type" value="Genomic_DNA"/>
</dbReference>
<dbReference type="RefSeq" id="WP_036436696.1">
    <property type="nucleotide sequence ID" value="NZ_AP022567.1"/>
</dbReference>
<feature type="region of interest" description="Disordered" evidence="1">
    <location>
        <begin position="510"/>
        <end position="540"/>
    </location>
</feature>
<protein>
    <submittedName>
        <fullName evidence="2">Uncharacterized protein</fullName>
    </submittedName>
</protein>
<gene>
    <name evidence="2" type="ORF">hbim_04976</name>
</gene>
<evidence type="ECO:0000313" key="3">
    <source>
        <dbReference type="Proteomes" id="UP001241092"/>
    </source>
</evidence>
<organism evidence="2 3">
    <name type="scientific">Mycolicibacterium mageritense</name>
    <name type="common">Mycobacterium mageritense</name>
    <dbReference type="NCBI Taxonomy" id="53462"/>
    <lineage>
        <taxon>Bacteria</taxon>
        <taxon>Bacillati</taxon>
        <taxon>Actinomycetota</taxon>
        <taxon>Actinomycetes</taxon>
        <taxon>Mycobacteriales</taxon>
        <taxon>Mycobacteriaceae</taxon>
        <taxon>Mycolicibacterium</taxon>
    </lineage>
</organism>
<evidence type="ECO:0000256" key="1">
    <source>
        <dbReference type="SAM" id="MobiDB-lite"/>
    </source>
</evidence>
<evidence type="ECO:0000313" key="2">
    <source>
        <dbReference type="EMBL" id="BDY31024.1"/>
    </source>
</evidence>
<name>A0AAI8TY72_MYCME</name>